<reference evidence="3 4" key="1">
    <citation type="submission" date="2019-10" db="EMBL/GenBank/DDBJ databases">
        <title>Nocardia macrotermitis sp. nov. and Nocardia aurantia sp. nov., isolated from the gut of fungus growing-termite Macrotermes natalensis.</title>
        <authorList>
            <person name="Benndorf R."/>
            <person name="Schwitalla J."/>
            <person name="Martin K."/>
            <person name="De Beer W."/>
            <person name="Kaster A.-K."/>
            <person name="Vollmers J."/>
            <person name="Poulsen M."/>
            <person name="Beemelmanns C."/>
        </authorList>
    </citation>
    <scope>NUCLEOTIDE SEQUENCE [LARGE SCALE GENOMIC DNA]</scope>
    <source>
        <strain evidence="3 4">RB56</strain>
    </source>
</reference>
<gene>
    <name evidence="3" type="ORF">NRB56_27150</name>
</gene>
<feature type="region of interest" description="Disordered" evidence="1">
    <location>
        <begin position="160"/>
        <end position="185"/>
    </location>
</feature>
<dbReference type="OrthoDB" id="4948328at2"/>
<keyword evidence="4" id="KW-1185">Reference proteome</keyword>
<protein>
    <submittedName>
        <fullName evidence="3">Uncharacterized protein</fullName>
    </submittedName>
</protein>
<keyword evidence="2" id="KW-0812">Transmembrane</keyword>
<keyword evidence="2" id="KW-0472">Membrane</keyword>
<feature type="transmembrane region" description="Helical" evidence="2">
    <location>
        <begin position="18"/>
        <end position="40"/>
    </location>
</feature>
<dbReference type="Proteomes" id="UP000431401">
    <property type="component" value="Unassembled WGS sequence"/>
</dbReference>
<name>A0A7K0DN08_9NOCA</name>
<dbReference type="AlphaFoldDB" id="A0A7K0DN08"/>
<evidence type="ECO:0000313" key="3">
    <source>
        <dbReference type="EMBL" id="MQY27133.1"/>
    </source>
</evidence>
<sequence length="185" mass="20459">MTFKLTSQHPHAILSRRLFLAVVTGSFVFLVPWVGYLSFSLPAHHEVRQWDIAWVGFDCILVAAVGVTALFAWLRRQIFIPWAIITATLLVCDAWFDVVLDWNSSDLLLSVLTAVFGELPLAALLYYTARRLVRLSMQMAWVLTGHTEPPPPVTQFRMIDDDSWSAPPGTGSGVPPGSGSQPPGL</sequence>
<feature type="transmembrane region" description="Helical" evidence="2">
    <location>
        <begin position="79"/>
        <end position="96"/>
    </location>
</feature>
<evidence type="ECO:0000256" key="2">
    <source>
        <dbReference type="SAM" id="Phobius"/>
    </source>
</evidence>
<keyword evidence="2" id="KW-1133">Transmembrane helix</keyword>
<feature type="transmembrane region" description="Helical" evidence="2">
    <location>
        <begin position="108"/>
        <end position="129"/>
    </location>
</feature>
<evidence type="ECO:0000313" key="4">
    <source>
        <dbReference type="Proteomes" id="UP000431401"/>
    </source>
</evidence>
<dbReference type="RefSeq" id="WP_153341870.1">
    <property type="nucleotide sequence ID" value="NZ_WEGI01000005.1"/>
</dbReference>
<organism evidence="3 4">
    <name type="scientific">Nocardia aurantia</name>
    <dbReference type="NCBI Taxonomy" id="2585199"/>
    <lineage>
        <taxon>Bacteria</taxon>
        <taxon>Bacillati</taxon>
        <taxon>Actinomycetota</taxon>
        <taxon>Actinomycetes</taxon>
        <taxon>Mycobacteriales</taxon>
        <taxon>Nocardiaceae</taxon>
        <taxon>Nocardia</taxon>
    </lineage>
</organism>
<proteinExistence type="predicted"/>
<evidence type="ECO:0000256" key="1">
    <source>
        <dbReference type="SAM" id="MobiDB-lite"/>
    </source>
</evidence>
<dbReference type="EMBL" id="WEGI01000005">
    <property type="protein sequence ID" value="MQY27133.1"/>
    <property type="molecule type" value="Genomic_DNA"/>
</dbReference>
<comment type="caution">
    <text evidence="3">The sequence shown here is derived from an EMBL/GenBank/DDBJ whole genome shotgun (WGS) entry which is preliminary data.</text>
</comment>
<feature type="transmembrane region" description="Helical" evidence="2">
    <location>
        <begin position="52"/>
        <end position="72"/>
    </location>
</feature>
<accession>A0A7K0DN08</accession>